<sequence length="179" mass="19562">MVGGCFAGEANAYISRAITLEGCCTCEDSSSMRYRHRAIHARGANFHTFAHPKDSLVAVDSALTGKALGDLQGVRLLAVLKEDVPHGARFPHDDYAEFSWRGITLEETLDLGYNGVVEERQELRELAGSAVVDCLTQHLERLRCYEVPNSVDSCCDENSILVPQFIGSALVGVPGRRHS</sequence>
<gene>
    <name evidence="1" type="ORF">SARC_06739</name>
</gene>
<dbReference type="EMBL" id="KQ242090">
    <property type="protein sequence ID" value="KNC80918.1"/>
    <property type="molecule type" value="Genomic_DNA"/>
</dbReference>
<dbReference type="GeneID" id="25907243"/>
<protein>
    <submittedName>
        <fullName evidence="1">Uncharacterized protein</fullName>
    </submittedName>
</protein>
<proteinExistence type="predicted"/>
<reference evidence="1 2" key="1">
    <citation type="submission" date="2011-02" db="EMBL/GenBank/DDBJ databases">
        <title>The Genome Sequence of Sphaeroforma arctica JP610.</title>
        <authorList>
            <consortium name="The Broad Institute Genome Sequencing Platform"/>
            <person name="Russ C."/>
            <person name="Cuomo C."/>
            <person name="Young S.K."/>
            <person name="Zeng Q."/>
            <person name="Gargeya S."/>
            <person name="Alvarado L."/>
            <person name="Berlin A."/>
            <person name="Chapman S.B."/>
            <person name="Chen Z."/>
            <person name="Freedman E."/>
            <person name="Gellesch M."/>
            <person name="Goldberg J."/>
            <person name="Griggs A."/>
            <person name="Gujja S."/>
            <person name="Heilman E."/>
            <person name="Heiman D."/>
            <person name="Howarth C."/>
            <person name="Mehta T."/>
            <person name="Neiman D."/>
            <person name="Pearson M."/>
            <person name="Roberts A."/>
            <person name="Saif S."/>
            <person name="Shea T."/>
            <person name="Shenoy N."/>
            <person name="Sisk P."/>
            <person name="Stolte C."/>
            <person name="Sykes S."/>
            <person name="White J."/>
            <person name="Yandava C."/>
            <person name="Burger G."/>
            <person name="Gray M.W."/>
            <person name="Holland P.W.H."/>
            <person name="King N."/>
            <person name="Lang F.B.F."/>
            <person name="Roger A.J."/>
            <person name="Ruiz-Trillo I."/>
            <person name="Haas B."/>
            <person name="Nusbaum C."/>
            <person name="Birren B."/>
        </authorList>
    </citation>
    <scope>NUCLEOTIDE SEQUENCE [LARGE SCALE GENOMIC DNA]</scope>
    <source>
        <strain evidence="1 2">JP610</strain>
    </source>
</reference>
<dbReference type="RefSeq" id="XP_014154820.1">
    <property type="nucleotide sequence ID" value="XM_014299345.1"/>
</dbReference>
<keyword evidence="2" id="KW-1185">Reference proteome</keyword>
<evidence type="ECO:0000313" key="1">
    <source>
        <dbReference type="EMBL" id="KNC80918.1"/>
    </source>
</evidence>
<name>A0A0L0FY75_9EUKA</name>
<dbReference type="AlphaFoldDB" id="A0A0L0FY75"/>
<evidence type="ECO:0000313" key="2">
    <source>
        <dbReference type="Proteomes" id="UP000054560"/>
    </source>
</evidence>
<dbReference type="Proteomes" id="UP000054560">
    <property type="component" value="Unassembled WGS sequence"/>
</dbReference>
<accession>A0A0L0FY75</accession>
<organism evidence="1 2">
    <name type="scientific">Sphaeroforma arctica JP610</name>
    <dbReference type="NCBI Taxonomy" id="667725"/>
    <lineage>
        <taxon>Eukaryota</taxon>
        <taxon>Ichthyosporea</taxon>
        <taxon>Ichthyophonida</taxon>
        <taxon>Sphaeroforma</taxon>
    </lineage>
</organism>